<sequence length="188" mass="21336">MGLSASGLKLCQHGKLCMYSLLESPSKMHEPGISRINTAPNAVTKRQYIRKYISTARENINKIKSILKNARIWLCIDETTYLKEQSFLNIIVRVLDPLKPTCPLLLASQRQTECTGETLTRVVLETLQKFELSRSQVLMFVTDGAATICVVSRSHQEHGCNMIHVTCKVHALHLVAETIRQYSQRQMH</sequence>
<organism evidence="1 2">
    <name type="scientific">Aromia moschata</name>
    <dbReference type="NCBI Taxonomy" id="1265417"/>
    <lineage>
        <taxon>Eukaryota</taxon>
        <taxon>Metazoa</taxon>
        <taxon>Ecdysozoa</taxon>
        <taxon>Arthropoda</taxon>
        <taxon>Hexapoda</taxon>
        <taxon>Insecta</taxon>
        <taxon>Pterygota</taxon>
        <taxon>Neoptera</taxon>
        <taxon>Endopterygota</taxon>
        <taxon>Coleoptera</taxon>
        <taxon>Polyphaga</taxon>
        <taxon>Cucujiformia</taxon>
        <taxon>Chrysomeloidea</taxon>
        <taxon>Cerambycidae</taxon>
        <taxon>Cerambycinae</taxon>
        <taxon>Callichromatini</taxon>
        <taxon>Aromia</taxon>
    </lineage>
</organism>
<accession>A0AAV8Y460</accession>
<reference evidence="1" key="1">
    <citation type="journal article" date="2023" name="Insect Mol. Biol.">
        <title>Genome sequencing provides insights into the evolution of gene families encoding plant cell wall-degrading enzymes in longhorned beetles.</title>
        <authorList>
            <person name="Shin N.R."/>
            <person name="Okamura Y."/>
            <person name="Kirsch R."/>
            <person name="Pauchet Y."/>
        </authorList>
    </citation>
    <scope>NUCLEOTIDE SEQUENCE</scope>
    <source>
        <strain evidence="1">AMC_N1</strain>
    </source>
</reference>
<evidence type="ECO:0008006" key="3">
    <source>
        <dbReference type="Google" id="ProtNLM"/>
    </source>
</evidence>
<proteinExistence type="predicted"/>
<dbReference type="InterPro" id="IPR012337">
    <property type="entry name" value="RNaseH-like_sf"/>
</dbReference>
<dbReference type="EMBL" id="JAPWTK010000220">
    <property type="protein sequence ID" value="KAJ8945310.1"/>
    <property type="molecule type" value="Genomic_DNA"/>
</dbReference>
<comment type="caution">
    <text evidence="1">The sequence shown here is derived from an EMBL/GenBank/DDBJ whole genome shotgun (WGS) entry which is preliminary data.</text>
</comment>
<dbReference type="AlphaFoldDB" id="A0AAV8Y460"/>
<gene>
    <name evidence="1" type="ORF">NQ318_003610</name>
</gene>
<evidence type="ECO:0000313" key="2">
    <source>
        <dbReference type="Proteomes" id="UP001162162"/>
    </source>
</evidence>
<protein>
    <recommendedName>
        <fullName evidence="3">DUF659 domain-containing protein</fullName>
    </recommendedName>
</protein>
<evidence type="ECO:0000313" key="1">
    <source>
        <dbReference type="EMBL" id="KAJ8945310.1"/>
    </source>
</evidence>
<dbReference type="Proteomes" id="UP001162162">
    <property type="component" value="Unassembled WGS sequence"/>
</dbReference>
<keyword evidence="2" id="KW-1185">Reference proteome</keyword>
<dbReference type="SUPFAM" id="SSF53098">
    <property type="entry name" value="Ribonuclease H-like"/>
    <property type="match status" value="1"/>
</dbReference>
<name>A0AAV8Y460_9CUCU</name>